<comment type="similarity">
    <text evidence="1">Belongs to the sigma-70 factor family. ECF subfamily.</text>
</comment>
<evidence type="ECO:0000256" key="4">
    <source>
        <dbReference type="ARBA" id="ARBA00023125"/>
    </source>
</evidence>
<keyword evidence="3" id="KW-0731">Sigma factor</keyword>
<dbReference type="Pfam" id="PF08281">
    <property type="entry name" value="Sigma70_r4_2"/>
    <property type="match status" value="1"/>
</dbReference>
<name>A0ABZ0IU48_9BACT</name>
<dbReference type="RefSeq" id="WP_317490158.1">
    <property type="nucleotide sequence ID" value="NZ_CP136051.1"/>
</dbReference>
<dbReference type="EMBL" id="CP136051">
    <property type="protein sequence ID" value="WOK07480.1"/>
    <property type="molecule type" value="Genomic_DNA"/>
</dbReference>
<dbReference type="InterPro" id="IPR007627">
    <property type="entry name" value="RNA_pol_sigma70_r2"/>
</dbReference>
<reference evidence="8 9" key="1">
    <citation type="journal article" date="2023" name="Microbiol. Resour. Announc.">
        <title>Complete Genome Sequence of Imperialibacter roseus strain P4T.</title>
        <authorList>
            <person name="Tizabi D.R."/>
            <person name="Bachvaroff T."/>
            <person name="Hill R.T."/>
        </authorList>
    </citation>
    <scope>NUCLEOTIDE SEQUENCE [LARGE SCALE GENOMIC DNA]</scope>
    <source>
        <strain evidence="8 9">P4T</strain>
    </source>
</reference>
<sequence>MSHEKRNVCDEGRFKTLFRALSKDLHDFLYYKYGAGNHPADIVQEAFVKLWNNCKNVPPEKARAFLFTVANNQMLNELAKRKTALRYQETAEAKRYTIESPEFAMEEEQYRQRLHAALESLTEDQRVTFMLNRVEGKKHQEIADMLGIGRKAVEKRIYTAYKIIREQLGDF</sequence>
<proteinExistence type="inferred from homology"/>
<protein>
    <submittedName>
        <fullName evidence="8">Sigma-70 family RNA polymerase sigma factor</fullName>
    </submittedName>
</protein>
<dbReference type="SUPFAM" id="SSF88659">
    <property type="entry name" value="Sigma3 and sigma4 domains of RNA polymerase sigma factors"/>
    <property type="match status" value="1"/>
</dbReference>
<accession>A0ABZ0IU48</accession>
<gene>
    <name evidence="8" type="ORF">RT717_02445</name>
</gene>
<dbReference type="CDD" id="cd06171">
    <property type="entry name" value="Sigma70_r4"/>
    <property type="match status" value="1"/>
</dbReference>
<dbReference type="PANTHER" id="PTHR43133:SF8">
    <property type="entry name" value="RNA POLYMERASE SIGMA FACTOR HI_1459-RELATED"/>
    <property type="match status" value="1"/>
</dbReference>
<feature type="domain" description="RNA polymerase sigma factor 70 region 4 type 2" evidence="7">
    <location>
        <begin position="111"/>
        <end position="162"/>
    </location>
</feature>
<evidence type="ECO:0000256" key="2">
    <source>
        <dbReference type="ARBA" id="ARBA00023015"/>
    </source>
</evidence>
<evidence type="ECO:0000256" key="3">
    <source>
        <dbReference type="ARBA" id="ARBA00023082"/>
    </source>
</evidence>
<keyword evidence="2" id="KW-0805">Transcription regulation</keyword>
<feature type="domain" description="RNA polymerase sigma-70 region 2" evidence="6">
    <location>
        <begin position="17"/>
        <end position="82"/>
    </location>
</feature>
<dbReference type="Gene3D" id="1.10.10.10">
    <property type="entry name" value="Winged helix-like DNA-binding domain superfamily/Winged helix DNA-binding domain"/>
    <property type="match status" value="1"/>
</dbReference>
<evidence type="ECO:0000259" key="7">
    <source>
        <dbReference type="Pfam" id="PF08281"/>
    </source>
</evidence>
<dbReference type="NCBIfam" id="TIGR02937">
    <property type="entry name" value="sigma70-ECF"/>
    <property type="match status" value="1"/>
</dbReference>
<dbReference type="Pfam" id="PF04542">
    <property type="entry name" value="Sigma70_r2"/>
    <property type="match status" value="1"/>
</dbReference>
<evidence type="ECO:0000313" key="8">
    <source>
        <dbReference type="EMBL" id="WOK07480.1"/>
    </source>
</evidence>
<evidence type="ECO:0000313" key="9">
    <source>
        <dbReference type="Proteomes" id="UP001302349"/>
    </source>
</evidence>
<keyword evidence="9" id="KW-1185">Reference proteome</keyword>
<keyword evidence="5" id="KW-0804">Transcription</keyword>
<dbReference type="InterPro" id="IPR013325">
    <property type="entry name" value="RNA_pol_sigma_r2"/>
</dbReference>
<dbReference type="Gene3D" id="1.10.1740.10">
    <property type="match status" value="1"/>
</dbReference>
<evidence type="ECO:0000256" key="5">
    <source>
        <dbReference type="ARBA" id="ARBA00023163"/>
    </source>
</evidence>
<dbReference type="SUPFAM" id="SSF88946">
    <property type="entry name" value="Sigma2 domain of RNA polymerase sigma factors"/>
    <property type="match status" value="1"/>
</dbReference>
<evidence type="ECO:0000259" key="6">
    <source>
        <dbReference type="Pfam" id="PF04542"/>
    </source>
</evidence>
<dbReference type="InterPro" id="IPR014284">
    <property type="entry name" value="RNA_pol_sigma-70_dom"/>
</dbReference>
<dbReference type="InterPro" id="IPR013324">
    <property type="entry name" value="RNA_pol_sigma_r3/r4-like"/>
</dbReference>
<keyword evidence="4" id="KW-0238">DNA-binding</keyword>
<dbReference type="InterPro" id="IPR039425">
    <property type="entry name" value="RNA_pol_sigma-70-like"/>
</dbReference>
<dbReference type="Proteomes" id="UP001302349">
    <property type="component" value="Chromosome"/>
</dbReference>
<dbReference type="PANTHER" id="PTHR43133">
    <property type="entry name" value="RNA POLYMERASE ECF-TYPE SIGMA FACTO"/>
    <property type="match status" value="1"/>
</dbReference>
<dbReference type="InterPro" id="IPR036388">
    <property type="entry name" value="WH-like_DNA-bd_sf"/>
</dbReference>
<dbReference type="InterPro" id="IPR013249">
    <property type="entry name" value="RNA_pol_sigma70_r4_t2"/>
</dbReference>
<evidence type="ECO:0000256" key="1">
    <source>
        <dbReference type="ARBA" id="ARBA00010641"/>
    </source>
</evidence>
<organism evidence="8 9">
    <name type="scientific">Imperialibacter roseus</name>
    <dbReference type="NCBI Taxonomy" id="1324217"/>
    <lineage>
        <taxon>Bacteria</taxon>
        <taxon>Pseudomonadati</taxon>
        <taxon>Bacteroidota</taxon>
        <taxon>Cytophagia</taxon>
        <taxon>Cytophagales</taxon>
        <taxon>Flammeovirgaceae</taxon>
        <taxon>Imperialibacter</taxon>
    </lineage>
</organism>